<dbReference type="Proteomes" id="UP000734854">
    <property type="component" value="Unassembled WGS sequence"/>
</dbReference>
<dbReference type="Gene3D" id="3.40.50.1820">
    <property type="entry name" value="alpha/beta hydrolase"/>
    <property type="match status" value="1"/>
</dbReference>
<accession>A0A8J5GQI4</accession>
<evidence type="ECO:0000256" key="4">
    <source>
        <dbReference type="ARBA" id="ARBA00022801"/>
    </source>
</evidence>
<evidence type="ECO:0008006" key="8">
    <source>
        <dbReference type="Google" id="ProtNLM"/>
    </source>
</evidence>
<feature type="region of interest" description="Disordered" evidence="5">
    <location>
        <begin position="23"/>
        <end position="52"/>
    </location>
</feature>
<evidence type="ECO:0000256" key="1">
    <source>
        <dbReference type="ARBA" id="ARBA00004502"/>
    </source>
</evidence>
<dbReference type="InterPro" id="IPR029058">
    <property type="entry name" value="AB_hydrolase_fold"/>
</dbReference>
<sequence length="327" mass="36792">MVKVLEHDIYGQMGKRLWKRLSIGKRGKQNTGPSTRDDVNKGAYRQGPQPDTRSLQDAVMTLVFSAPVRFTGLLASRLLHLLPTPSRPSRYLRGYIASLHSASMGKQATLLMRTVSGYSTESLEIHSEESLLHIIVIPGNPGIASYYKDFVEAVYQLLEGQASITGKDHKLSTDWEHGRKFSLEEQIAHKVDFIKQEFQNNEVPIILVGHSIGSYICLEVFKRLPQQVKYVIGLYPFLTLNKNSFKQSIIGLIARSSVISAAISYFASLLRSLPISVQDNMVRQFLGKTWSATAVAVTCSHLLQYHTIRNMLFLAMTEFEKVLLSYL</sequence>
<dbReference type="SUPFAM" id="SSF53474">
    <property type="entry name" value="alpha/beta-Hydrolases"/>
    <property type="match status" value="1"/>
</dbReference>
<dbReference type="InterPro" id="IPR019363">
    <property type="entry name" value="LDAH"/>
</dbReference>
<evidence type="ECO:0000313" key="6">
    <source>
        <dbReference type="EMBL" id="KAG6510787.1"/>
    </source>
</evidence>
<reference evidence="6 7" key="1">
    <citation type="submission" date="2020-08" db="EMBL/GenBank/DDBJ databases">
        <title>Plant Genome Project.</title>
        <authorList>
            <person name="Zhang R.-G."/>
        </authorList>
    </citation>
    <scope>NUCLEOTIDE SEQUENCE [LARGE SCALE GENOMIC DNA]</scope>
    <source>
        <tissue evidence="6">Rhizome</tissue>
    </source>
</reference>
<dbReference type="GO" id="GO:0005811">
    <property type="term" value="C:lipid droplet"/>
    <property type="evidence" value="ECO:0007669"/>
    <property type="project" value="UniProtKB-SubCell"/>
</dbReference>
<evidence type="ECO:0000256" key="2">
    <source>
        <dbReference type="ARBA" id="ARBA00008300"/>
    </source>
</evidence>
<proteinExistence type="inferred from homology"/>
<evidence type="ECO:0000256" key="5">
    <source>
        <dbReference type="SAM" id="MobiDB-lite"/>
    </source>
</evidence>
<protein>
    <recommendedName>
        <fullName evidence="8">Lipid droplet-associated hydrolase</fullName>
    </recommendedName>
</protein>
<dbReference type="EMBL" id="JACMSC010000008">
    <property type="protein sequence ID" value="KAG6510787.1"/>
    <property type="molecule type" value="Genomic_DNA"/>
</dbReference>
<comment type="subcellular location">
    <subcellularLocation>
        <location evidence="1">Lipid droplet</location>
    </subcellularLocation>
</comment>
<evidence type="ECO:0000256" key="3">
    <source>
        <dbReference type="ARBA" id="ARBA00022677"/>
    </source>
</evidence>
<gene>
    <name evidence="6" type="ORF">ZIOFF_028824</name>
</gene>
<evidence type="ECO:0000313" key="7">
    <source>
        <dbReference type="Proteomes" id="UP000734854"/>
    </source>
</evidence>
<comment type="caution">
    <text evidence="6">The sequence shown here is derived from an EMBL/GenBank/DDBJ whole genome shotgun (WGS) entry which is preliminary data.</text>
</comment>
<dbReference type="AlphaFoldDB" id="A0A8J5GQI4"/>
<name>A0A8J5GQI4_ZINOF</name>
<dbReference type="PANTHER" id="PTHR13390:SF0">
    <property type="entry name" value="LIPID DROPLET-ASSOCIATED HYDROLASE"/>
    <property type="match status" value="1"/>
</dbReference>
<dbReference type="PANTHER" id="PTHR13390">
    <property type="entry name" value="LIPASE"/>
    <property type="match status" value="1"/>
</dbReference>
<keyword evidence="7" id="KW-1185">Reference proteome</keyword>
<keyword evidence="4" id="KW-0378">Hydrolase</keyword>
<organism evidence="6 7">
    <name type="scientific">Zingiber officinale</name>
    <name type="common">Ginger</name>
    <name type="synonym">Amomum zingiber</name>
    <dbReference type="NCBI Taxonomy" id="94328"/>
    <lineage>
        <taxon>Eukaryota</taxon>
        <taxon>Viridiplantae</taxon>
        <taxon>Streptophyta</taxon>
        <taxon>Embryophyta</taxon>
        <taxon>Tracheophyta</taxon>
        <taxon>Spermatophyta</taxon>
        <taxon>Magnoliopsida</taxon>
        <taxon>Liliopsida</taxon>
        <taxon>Zingiberales</taxon>
        <taxon>Zingiberaceae</taxon>
        <taxon>Zingiber</taxon>
    </lineage>
</organism>
<dbReference type="GO" id="GO:0016298">
    <property type="term" value="F:lipase activity"/>
    <property type="evidence" value="ECO:0007669"/>
    <property type="project" value="InterPro"/>
</dbReference>
<comment type="similarity">
    <text evidence="2">Belongs to the AB hydrolase superfamily. LDAH family.</text>
</comment>
<dbReference type="GO" id="GO:0019915">
    <property type="term" value="P:lipid storage"/>
    <property type="evidence" value="ECO:0007669"/>
    <property type="project" value="InterPro"/>
</dbReference>
<keyword evidence="3" id="KW-0551">Lipid droplet</keyword>
<dbReference type="Pfam" id="PF10230">
    <property type="entry name" value="LIDHydrolase"/>
    <property type="match status" value="1"/>
</dbReference>